<dbReference type="EMBL" id="AFBI03000063">
    <property type="protein sequence ID" value="EJW02601.1"/>
    <property type="molecule type" value="Genomic_DNA"/>
</dbReference>
<reference evidence="2" key="2">
    <citation type="submission" date="2015-07" db="EMBL/GenBank/DDBJ databases">
        <title>Contrasting host-pathogen interactions and genome evolution in two generalist and specialist microsporidian pathogens of mosquitoes.</title>
        <authorList>
            <consortium name="The Broad Institute Genomics Platform"/>
            <consortium name="The Broad Institute Genome Sequencing Center for Infectious Disease"/>
            <person name="Cuomo C.A."/>
            <person name="Sanscrainte N.D."/>
            <person name="Goldberg J.M."/>
            <person name="Heiman D."/>
            <person name="Young S."/>
            <person name="Zeng Q."/>
            <person name="Becnel J.J."/>
            <person name="Birren B.W."/>
        </authorList>
    </citation>
    <scope>NUCLEOTIDE SEQUENCE [LARGE SCALE GENOMIC DNA]</scope>
    <source>
        <strain evidence="2">USNM 41457</strain>
    </source>
</reference>
<sequence length="101" mass="12233">MLQKYIYFYDIKIIGFHNSVKNFFLLQKSLYECARINSKIEFYTKFYRITQNVCFIRYIKKKLCLLYIDLCNIIPHLIRLLSLLQQRLSCIIFIKGSFDSV</sequence>
<evidence type="ECO:0000313" key="1">
    <source>
        <dbReference type="EMBL" id="EJW02601.1"/>
    </source>
</evidence>
<dbReference type="InParanoid" id="J9D492"/>
<reference evidence="1 2" key="1">
    <citation type="submission" date="2011-08" db="EMBL/GenBank/DDBJ databases">
        <authorList>
            <person name="Liu Z.J."/>
            <person name="Shi F.L."/>
            <person name="Lu J.Q."/>
            <person name="Li M."/>
            <person name="Wang Z.L."/>
        </authorList>
    </citation>
    <scope>NUCLEOTIDE SEQUENCE [LARGE SCALE GENOMIC DNA]</scope>
    <source>
        <strain evidence="1 2">USNM 41457</strain>
    </source>
</reference>
<comment type="caution">
    <text evidence="1">The sequence shown here is derived from an EMBL/GenBank/DDBJ whole genome shotgun (WGS) entry which is preliminary data.</text>
</comment>
<organism evidence="1 2">
    <name type="scientific">Edhazardia aedis (strain USNM 41457)</name>
    <name type="common">Microsporidian parasite</name>
    <dbReference type="NCBI Taxonomy" id="1003232"/>
    <lineage>
        <taxon>Eukaryota</taxon>
        <taxon>Fungi</taxon>
        <taxon>Fungi incertae sedis</taxon>
        <taxon>Microsporidia</taxon>
        <taxon>Edhazardia</taxon>
    </lineage>
</organism>
<protein>
    <submittedName>
        <fullName evidence="1">Uncharacterized protein</fullName>
    </submittedName>
</protein>
<proteinExistence type="predicted"/>
<gene>
    <name evidence="1" type="ORF">EDEG_02998</name>
</gene>
<dbReference type="Proteomes" id="UP000003163">
    <property type="component" value="Unassembled WGS sequence"/>
</dbReference>
<name>J9D492_EDHAE</name>
<evidence type="ECO:0000313" key="2">
    <source>
        <dbReference type="Proteomes" id="UP000003163"/>
    </source>
</evidence>
<dbReference type="AlphaFoldDB" id="J9D492"/>
<keyword evidence="2" id="KW-1185">Reference proteome</keyword>
<dbReference type="VEuPathDB" id="MicrosporidiaDB:EDEG_02998"/>
<accession>J9D492</accession>
<dbReference type="HOGENOM" id="CLU_2291667_0_0_1"/>